<dbReference type="InterPro" id="IPR046214">
    <property type="entry name" value="DUF6247"/>
</dbReference>
<dbReference type="OrthoDB" id="4205600at2"/>
<organism evidence="2 3">
    <name type="scientific">Streptomyces xinghaiensis</name>
    <dbReference type="NCBI Taxonomy" id="1038928"/>
    <lineage>
        <taxon>Bacteria</taxon>
        <taxon>Bacillati</taxon>
        <taxon>Actinomycetota</taxon>
        <taxon>Actinomycetes</taxon>
        <taxon>Kitasatosporales</taxon>
        <taxon>Streptomycetaceae</taxon>
        <taxon>Streptomyces</taxon>
    </lineage>
</organism>
<sequence length="135" mass="14428">MSTQPGHPRHDAARGDADAEEPRIAQPASTPEELRAALAVIAPDALPTFDAERAAALQQSRDQVSAAPMRRFVGQWAVYVAVERHPERAARLRALEAHAAEVGDIGRAREIAAEIGRILDEACAEAGINHRQGAA</sequence>
<proteinExistence type="predicted"/>
<dbReference type="Pfam" id="PF19760">
    <property type="entry name" value="DUF6247"/>
    <property type="match status" value="1"/>
</dbReference>
<dbReference type="Proteomes" id="UP000028058">
    <property type="component" value="Unassembled WGS sequence"/>
</dbReference>
<feature type="region of interest" description="Disordered" evidence="1">
    <location>
        <begin position="1"/>
        <end position="30"/>
    </location>
</feature>
<gene>
    <name evidence="2" type="ORF">SFRA_025460</name>
</gene>
<dbReference type="RefSeq" id="WP_050363980.1">
    <property type="nucleotide sequence ID" value="NZ_CP134822.1"/>
</dbReference>
<comment type="caution">
    <text evidence="2">The sequence shown here is derived from an EMBL/GenBank/DDBJ whole genome shotgun (WGS) entry which is preliminary data.</text>
</comment>
<evidence type="ECO:0000256" key="1">
    <source>
        <dbReference type="SAM" id="MobiDB-lite"/>
    </source>
</evidence>
<reference evidence="2 3" key="1">
    <citation type="journal article" date="2014" name="Genome Announc.">
        <title>Draft Genome Sequence of Streptomyces fradiae ATCC 19609, a Strain Highly Sensitive to Antibiotics.</title>
        <authorList>
            <person name="Bekker O.B."/>
            <person name="Klimina K.M."/>
            <person name="Vatlin A.A."/>
            <person name="Zakharevich N.V."/>
            <person name="Kasianov A.S."/>
            <person name="Danilenko V.N."/>
        </authorList>
    </citation>
    <scope>NUCLEOTIDE SEQUENCE [LARGE SCALE GENOMIC DNA]</scope>
    <source>
        <strain evidence="2 3">ATCC 19609</strain>
    </source>
</reference>
<keyword evidence="3" id="KW-1185">Reference proteome</keyword>
<evidence type="ECO:0000313" key="3">
    <source>
        <dbReference type="Proteomes" id="UP000028058"/>
    </source>
</evidence>
<accession>A0A3M8EYH3</accession>
<dbReference type="EMBL" id="JNAD02000014">
    <property type="protein sequence ID" value="RKM92237.1"/>
    <property type="molecule type" value="Genomic_DNA"/>
</dbReference>
<feature type="compositionally biased region" description="Basic and acidic residues" evidence="1">
    <location>
        <begin position="8"/>
        <end position="23"/>
    </location>
</feature>
<name>A0A3M8EYH3_9ACTN</name>
<protein>
    <submittedName>
        <fullName evidence="2">Uncharacterized protein</fullName>
    </submittedName>
</protein>
<dbReference type="AlphaFoldDB" id="A0A3M8EYH3"/>
<evidence type="ECO:0000313" key="2">
    <source>
        <dbReference type="EMBL" id="RKM92237.1"/>
    </source>
</evidence>